<protein>
    <submittedName>
        <fullName evidence="1">Uncharacterized protein</fullName>
    </submittedName>
</protein>
<organism evidence="1 2">
    <name type="scientific">Phytophthora nicotianae P1569</name>
    <dbReference type="NCBI Taxonomy" id="1317065"/>
    <lineage>
        <taxon>Eukaryota</taxon>
        <taxon>Sar</taxon>
        <taxon>Stramenopiles</taxon>
        <taxon>Oomycota</taxon>
        <taxon>Peronosporomycetes</taxon>
        <taxon>Peronosporales</taxon>
        <taxon>Peronosporaceae</taxon>
        <taxon>Phytophthora</taxon>
    </lineage>
</organism>
<sequence length="46" mass="4682">MDILLCQATAVQLDIDALHVVGSSPAMVGVALVGKASTSSEARLDK</sequence>
<dbReference type="EMBL" id="ANIZ01000627">
    <property type="protein sequence ID" value="ETI53788.1"/>
    <property type="molecule type" value="Genomic_DNA"/>
</dbReference>
<dbReference type="Proteomes" id="UP000018721">
    <property type="component" value="Unassembled WGS sequence"/>
</dbReference>
<gene>
    <name evidence="1" type="ORF">F443_03311</name>
</gene>
<proteinExistence type="predicted"/>
<evidence type="ECO:0000313" key="2">
    <source>
        <dbReference type="Proteomes" id="UP000018721"/>
    </source>
</evidence>
<name>V9FSP0_PHYNI</name>
<evidence type="ECO:0000313" key="1">
    <source>
        <dbReference type="EMBL" id="ETI53788.1"/>
    </source>
</evidence>
<reference evidence="1 2" key="1">
    <citation type="submission" date="2013-11" db="EMBL/GenBank/DDBJ databases">
        <title>The Genome Sequence of Phytophthora parasitica P1569.</title>
        <authorList>
            <consortium name="The Broad Institute Genomics Platform"/>
            <person name="Russ C."/>
            <person name="Tyler B."/>
            <person name="Panabieres F."/>
            <person name="Shan W."/>
            <person name="Tripathy S."/>
            <person name="Grunwald N."/>
            <person name="Machado M."/>
            <person name="Johnson C.S."/>
            <person name="Arredondo F."/>
            <person name="Hong C."/>
            <person name="Coffey M."/>
            <person name="Young S.K."/>
            <person name="Zeng Q."/>
            <person name="Gargeya S."/>
            <person name="Fitzgerald M."/>
            <person name="Abouelleil A."/>
            <person name="Alvarado L."/>
            <person name="Chapman S.B."/>
            <person name="Gainer-Dewar J."/>
            <person name="Goldberg J."/>
            <person name="Griggs A."/>
            <person name="Gujja S."/>
            <person name="Hansen M."/>
            <person name="Howarth C."/>
            <person name="Imamovic A."/>
            <person name="Ireland A."/>
            <person name="Larimer J."/>
            <person name="McCowan C."/>
            <person name="Murphy C."/>
            <person name="Pearson M."/>
            <person name="Poon T.W."/>
            <person name="Priest M."/>
            <person name="Roberts A."/>
            <person name="Saif S."/>
            <person name="Shea T."/>
            <person name="Sykes S."/>
            <person name="Wortman J."/>
            <person name="Nusbaum C."/>
            <person name="Birren B."/>
        </authorList>
    </citation>
    <scope>NUCLEOTIDE SEQUENCE [LARGE SCALE GENOMIC DNA]</scope>
    <source>
        <strain evidence="1 2">P1569</strain>
    </source>
</reference>
<dbReference type="HOGENOM" id="CLU_3192557_0_0_1"/>
<accession>V9FSP0</accession>
<keyword evidence="2" id="KW-1185">Reference proteome</keyword>
<comment type="caution">
    <text evidence="1">The sequence shown here is derived from an EMBL/GenBank/DDBJ whole genome shotgun (WGS) entry which is preliminary data.</text>
</comment>
<dbReference type="AlphaFoldDB" id="V9FSP0"/>